<dbReference type="InterPro" id="IPR003409">
    <property type="entry name" value="MORN"/>
</dbReference>
<name>E0XXR4_9DELT</name>
<evidence type="ECO:0000256" key="1">
    <source>
        <dbReference type="ARBA" id="ARBA00022737"/>
    </source>
</evidence>
<proteinExistence type="predicted"/>
<dbReference type="Pfam" id="PF02493">
    <property type="entry name" value="MORN"/>
    <property type="match status" value="2"/>
</dbReference>
<dbReference type="Gene3D" id="2.20.110.10">
    <property type="entry name" value="Histone H3 K4-specific methyltransferase SET7/9 N-terminal domain"/>
    <property type="match status" value="1"/>
</dbReference>
<protein>
    <recommendedName>
        <fullName evidence="3">Cytoplasmic protein</fullName>
    </recommendedName>
</protein>
<dbReference type="AlphaFoldDB" id="E0XXR4"/>
<organism evidence="2">
    <name type="scientific">uncultured delta proteobacterium HF0130_20J24</name>
    <dbReference type="NCBI Taxonomy" id="710829"/>
    <lineage>
        <taxon>Bacteria</taxon>
        <taxon>Deltaproteobacteria</taxon>
        <taxon>environmental samples</taxon>
    </lineage>
</organism>
<sequence length="130" mass="14723">MRHLLIIISIFLLSSPVIGGSKTSETLYEWKTSSGIQWRKIGDKDFHAKYKGDVVIGRPHGVGTLVYPDGNKYVGEWMNGLFHGQGIYTIASNGYSYIGYFRIGSLWNGTMKENDGTIEYKVVNWKKIKQ</sequence>
<dbReference type="SUPFAM" id="SSF82185">
    <property type="entry name" value="Histone H3 K4-specific methyltransferase SET7/9 N-terminal domain"/>
    <property type="match status" value="1"/>
</dbReference>
<accession>E0XXR4</accession>
<dbReference type="SMART" id="SM00698">
    <property type="entry name" value="MORN"/>
    <property type="match status" value="2"/>
</dbReference>
<dbReference type="PANTHER" id="PTHR23084:SF263">
    <property type="entry name" value="MORN REPEAT-CONTAINING PROTEIN 1"/>
    <property type="match status" value="1"/>
</dbReference>
<reference evidence="2" key="1">
    <citation type="journal article" date="2011" name="Environ. Microbiol.">
        <title>Time-series analyses of Monterey Bay coastal microbial picoplankton using a 'genome proxy' microarray.</title>
        <authorList>
            <person name="Rich V.I."/>
            <person name="Pham V.D."/>
            <person name="Eppley J."/>
            <person name="Shi Y."/>
            <person name="DeLong E.F."/>
        </authorList>
    </citation>
    <scope>NUCLEOTIDE SEQUENCE</scope>
</reference>
<dbReference type="PANTHER" id="PTHR23084">
    <property type="entry name" value="PHOSPHATIDYLINOSITOL-4-PHOSPHATE 5-KINASE RELATED"/>
    <property type="match status" value="1"/>
</dbReference>
<evidence type="ECO:0000313" key="2">
    <source>
        <dbReference type="EMBL" id="ADI19205.1"/>
    </source>
</evidence>
<keyword evidence="1" id="KW-0677">Repeat</keyword>
<dbReference type="EMBL" id="GU474913">
    <property type="protein sequence ID" value="ADI19205.1"/>
    <property type="molecule type" value="Genomic_DNA"/>
</dbReference>
<evidence type="ECO:0008006" key="3">
    <source>
        <dbReference type="Google" id="ProtNLM"/>
    </source>
</evidence>